<accession>A0AA85BYZ5</accession>
<sequence>MVDWENLRTESSENSFEQELVDAVITCALVQHVKEATRYDPDTESSLLDLILTHY</sequence>
<protein>
    <submittedName>
        <fullName evidence="2 3">Uncharacterized protein</fullName>
    </submittedName>
</protein>
<evidence type="ECO:0000313" key="3">
    <source>
        <dbReference type="WBParaSite" id="SMTH1_86280.1"/>
    </source>
</evidence>
<evidence type="ECO:0000313" key="2">
    <source>
        <dbReference type="WBParaSite" id="SMTH1_50680.1"/>
    </source>
</evidence>
<name>A0AA85BYZ5_9TREM</name>
<dbReference type="WBParaSite" id="SMTH1_86280.1">
    <property type="protein sequence ID" value="SMTH1_86280.1"/>
    <property type="gene ID" value="SMTH1_86280"/>
</dbReference>
<evidence type="ECO:0000313" key="1">
    <source>
        <dbReference type="Proteomes" id="UP000050791"/>
    </source>
</evidence>
<dbReference type="WBParaSite" id="SMTH1_50680.1">
    <property type="protein sequence ID" value="SMTH1_50680.1"/>
    <property type="gene ID" value="SMTH1_50680"/>
</dbReference>
<organism evidence="1 3">
    <name type="scientific">Schistosoma mattheei</name>
    <dbReference type="NCBI Taxonomy" id="31246"/>
    <lineage>
        <taxon>Eukaryota</taxon>
        <taxon>Metazoa</taxon>
        <taxon>Spiralia</taxon>
        <taxon>Lophotrochozoa</taxon>
        <taxon>Platyhelminthes</taxon>
        <taxon>Trematoda</taxon>
        <taxon>Digenea</taxon>
        <taxon>Strigeidida</taxon>
        <taxon>Schistosomatoidea</taxon>
        <taxon>Schistosomatidae</taxon>
        <taxon>Schistosoma</taxon>
    </lineage>
</organism>
<proteinExistence type="predicted"/>
<dbReference type="AlphaFoldDB" id="A0AA85BYZ5"/>
<dbReference type="Proteomes" id="UP000050791">
    <property type="component" value="Unassembled WGS sequence"/>
</dbReference>
<reference evidence="2 3" key="1">
    <citation type="submission" date="2023-11" db="UniProtKB">
        <authorList>
            <consortium name="WormBaseParasite"/>
        </authorList>
    </citation>
    <scope>IDENTIFICATION</scope>
</reference>